<dbReference type="PANTHER" id="PTHR35535">
    <property type="entry name" value="HEAT SHOCK PROTEIN HSLJ"/>
    <property type="match status" value="1"/>
</dbReference>
<feature type="chain" id="PRO_5018185454" evidence="1">
    <location>
        <begin position="26"/>
        <end position="140"/>
    </location>
</feature>
<evidence type="ECO:0000256" key="1">
    <source>
        <dbReference type="SAM" id="SignalP"/>
    </source>
</evidence>
<protein>
    <submittedName>
        <fullName evidence="3">META domain-containing protein</fullName>
    </submittedName>
</protein>
<dbReference type="EMBL" id="RPDH01000002">
    <property type="protein sequence ID" value="RPE08407.1"/>
    <property type="molecule type" value="Genomic_DNA"/>
</dbReference>
<dbReference type="AlphaFoldDB" id="A0A3N4PWE9"/>
<feature type="signal peptide" evidence="1">
    <location>
        <begin position="1"/>
        <end position="25"/>
    </location>
</feature>
<dbReference type="InterPro" id="IPR005184">
    <property type="entry name" value="DUF306_Meta_HslJ"/>
</dbReference>
<reference evidence="3 4" key="1">
    <citation type="submission" date="2018-11" db="EMBL/GenBank/DDBJ databases">
        <title>Chitinophaga lutea sp.nov., isolate from arsenic contaminated soil.</title>
        <authorList>
            <person name="Zong Y."/>
        </authorList>
    </citation>
    <scope>NUCLEOTIDE SEQUENCE [LARGE SCALE GENOMIC DNA]</scope>
    <source>
        <strain evidence="3 4">ZY74</strain>
    </source>
</reference>
<proteinExistence type="predicted"/>
<keyword evidence="4" id="KW-1185">Reference proteome</keyword>
<evidence type="ECO:0000313" key="4">
    <source>
        <dbReference type="Proteomes" id="UP000278351"/>
    </source>
</evidence>
<feature type="domain" description="DUF306" evidence="2">
    <location>
        <begin position="32"/>
        <end position="137"/>
    </location>
</feature>
<organism evidence="3 4">
    <name type="scientific">Chitinophaga lutea</name>
    <dbReference type="NCBI Taxonomy" id="2488634"/>
    <lineage>
        <taxon>Bacteria</taxon>
        <taxon>Pseudomonadati</taxon>
        <taxon>Bacteroidota</taxon>
        <taxon>Chitinophagia</taxon>
        <taxon>Chitinophagales</taxon>
        <taxon>Chitinophagaceae</taxon>
        <taxon>Chitinophaga</taxon>
    </lineage>
</organism>
<dbReference type="Gene3D" id="2.40.128.270">
    <property type="match status" value="1"/>
</dbReference>
<evidence type="ECO:0000259" key="2">
    <source>
        <dbReference type="Pfam" id="PF03724"/>
    </source>
</evidence>
<name>A0A3N4PWE9_9BACT</name>
<sequence length="140" mass="15323">MNMKKYLAFFTALAFAAACNAPKQAASSNEADLYKTWRLVEVQGQAVDTTKLQRPAEFTFDKTEQRISGSAGCNNIFGKFTVAADKLTFSPLAATKMACQDMSVESKFLSITDKVNNWKVTEGFLVLSQDGTALAKFIAK</sequence>
<dbReference type="Pfam" id="PF03724">
    <property type="entry name" value="META"/>
    <property type="match status" value="1"/>
</dbReference>
<dbReference type="InterPro" id="IPR053147">
    <property type="entry name" value="Hsp_HslJ-like"/>
</dbReference>
<dbReference type="InterPro" id="IPR038670">
    <property type="entry name" value="HslJ-like_sf"/>
</dbReference>
<keyword evidence="1" id="KW-0732">Signal</keyword>
<dbReference type="PANTHER" id="PTHR35535:SF1">
    <property type="entry name" value="HEAT SHOCK PROTEIN HSLJ"/>
    <property type="match status" value="1"/>
</dbReference>
<dbReference type="Proteomes" id="UP000278351">
    <property type="component" value="Unassembled WGS sequence"/>
</dbReference>
<evidence type="ECO:0000313" key="3">
    <source>
        <dbReference type="EMBL" id="RPE08407.1"/>
    </source>
</evidence>
<comment type="caution">
    <text evidence="3">The sequence shown here is derived from an EMBL/GenBank/DDBJ whole genome shotgun (WGS) entry which is preliminary data.</text>
</comment>
<gene>
    <name evidence="3" type="ORF">EGT74_15270</name>
</gene>
<accession>A0A3N4PWE9</accession>
<dbReference type="PROSITE" id="PS51257">
    <property type="entry name" value="PROKAR_LIPOPROTEIN"/>
    <property type="match status" value="1"/>
</dbReference>